<comment type="caution">
    <text evidence="1">The sequence shown here is derived from an EMBL/GenBank/DDBJ whole genome shotgun (WGS) entry which is preliminary data.</text>
</comment>
<evidence type="ECO:0000313" key="2">
    <source>
        <dbReference type="Proteomes" id="UP000220691"/>
    </source>
</evidence>
<accession>A0A9X6UEW5</accession>
<gene>
    <name evidence="1" type="ORF">CN553_04655</name>
</gene>
<reference evidence="1 2" key="1">
    <citation type="submission" date="2017-09" db="EMBL/GenBank/DDBJ databases">
        <title>Large-scale bioinformatics analysis of Bacillus genomes uncovers conserved roles of natural products in bacterial physiology.</title>
        <authorList>
            <consortium name="Agbiome Team Llc"/>
            <person name="Bleich R.M."/>
            <person name="Kirk G.J."/>
            <person name="Santa Maria K.C."/>
            <person name="Allen S.E."/>
            <person name="Farag S."/>
            <person name="Shank E.A."/>
            <person name="Bowers A."/>
        </authorList>
    </citation>
    <scope>NUCLEOTIDE SEQUENCE [LARGE SCALE GENOMIC DNA]</scope>
    <source>
        <strain evidence="1 2">AFS027647</strain>
    </source>
</reference>
<name>A0A9X6UEW5_BACCE</name>
<dbReference type="EMBL" id="NUAN01000029">
    <property type="protein sequence ID" value="PEO01107.1"/>
    <property type="molecule type" value="Genomic_DNA"/>
</dbReference>
<protein>
    <submittedName>
        <fullName evidence="1">Uncharacterized protein</fullName>
    </submittedName>
</protein>
<dbReference type="Proteomes" id="UP000220691">
    <property type="component" value="Unassembled WGS sequence"/>
</dbReference>
<sequence length="74" mass="8363">MSKFHVKMWEFISRQLVAPFLLIKVLLYPALTGSKTPTSKFSEAKKLGGDQLPVKAPLIKVSLYIIVHLILQKL</sequence>
<proteinExistence type="predicted"/>
<organism evidence="1 2">
    <name type="scientific">Bacillus cereus</name>
    <dbReference type="NCBI Taxonomy" id="1396"/>
    <lineage>
        <taxon>Bacteria</taxon>
        <taxon>Bacillati</taxon>
        <taxon>Bacillota</taxon>
        <taxon>Bacilli</taxon>
        <taxon>Bacillales</taxon>
        <taxon>Bacillaceae</taxon>
        <taxon>Bacillus</taxon>
        <taxon>Bacillus cereus group</taxon>
    </lineage>
</organism>
<dbReference type="AlphaFoldDB" id="A0A9X6UEW5"/>
<evidence type="ECO:0000313" key="1">
    <source>
        <dbReference type="EMBL" id="PEO01107.1"/>
    </source>
</evidence>